<keyword evidence="2" id="KW-0732">Signal</keyword>
<gene>
    <name evidence="5" type="ORF">HK100_010865</name>
</gene>
<evidence type="ECO:0000256" key="1">
    <source>
        <dbReference type="SAM" id="Phobius"/>
    </source>
</evidence>
<keyword evidence="1" id="KW-0472">Membrane</keyword>
<proteinExistence type="predicted"/>
<feature type="domain" description="Putative 5'-nucleotidase C-terminal" evidence="4">
    <location>
        <begin position="493"/>
        <end position="559"/>
    </location>
</feature>
<evidence type="ECO:0000313" key="5">
    <source>
        <dbReference type="EMBL" id="KAJ3125326.1"/>
    </source>
</evidence>
<organism evidence="5 6">
    <name type="scientific">Physocladia obscura</name>
    <dbReference type="NCBI Taxonomy" id="109957"/>
    <lineage>
        <taxon>Eukaryota</taxon>
        <taxon>Fungi</taxon>
        <taxon>Fungi incertae sedis</taxon>
        <taxon>Chytridiomycota</taxon>
        <taxon>Chytridiomycota incertae sedis</taxon>
        <taxon>Chytridiomycetes</taxon>
        <taxon>Chytridiales</taxon>
        <taxon>Chytriomycetaceae</taxon>
        <taxon>Physocladia</taxon>
    </lineage>
</organism>
<dbReference type="GO" id="GO:0016787">
    <property type="term" value="F:hydrolase activity"/>
    <property type="evidence" value="ECO:0007669"/>
    <property type="project" value="InterPro"/>
</dbReference>
<dbReference type="InterPro" id="IPR006179">
    <property type="entry name" value="5_nucleotidase/apyrase"/>
</dbReference>
<dbReference type="PANTHER" id="PTHR11575:SF22">
    <property type="entry name" value="ADL392WP"/>
    <property type="match status" value="1"/>
</dbReference>
<dbReference type="SUPFAM" id="SSF56300">
    <property type="entry name" value="Metallo-dependent phosphatases"/>
    <property type="match status" value="1"/>
</dbReference>
<dbReference type="SUPFAM" id="SSF55816">
    <property type="entry name" value="5'-nucleotidase (syn. UDP-sugar hydrolase), C-terminal domain"/>
    <property type="match status" value="1"/>
</dbReference>
<dbReference type="EMBL" id="JADGJH010000617">
    <property type="protein sequence ID" value="KAJ3125326.1"/>
    <property type="molecule type" value="Genomic_DNA"/>
</dbReference>
<protein>
    <recommendedName>
        <fullName evidence="7">Calcineurin-like phosphoesterase domain-containing protein</fullName>
    </recommendedName>
</protein>
<feature type="signal peptide" evidence="2">
    <location>
        <begin position="1"/>
        <end position="17"/>
    </location>
</feature>
<dbReference type="Pfam" id="PF21953">
    <property type="entry name" value="NadN_nucleosid_C"/>
    <property type="match status" value="2"/>
</dbReference>
<evidence type="ECO:0000256" key="2">
    <source>
        <dbReference type="SAM" id="SignalP"/>
    </source>
</evidence>
<keyword evidence="6" id="KW-1185">Reference proteome</keyword>
<dbReference type="InterPro" id="IPR053828">
    <property type="entry name" value="Nucleosidase_C"/>
</dbReference>
<dbReference type="InterPro" id="IPR036907">
    <property type="entry name" value="5'-Nucleotdase_C_sf"/>
</dbReference>
<dbReference type="Pfam" id="PF00149">
    <property type="entry name" value="Metallophos"/>
    <property type="match status" value="1"/>
</dbReference>
<dbReference type="PANTHER" id="PTHR11575">
    <property type="entry name" value="5'-NUCLEOTIDASE-RELATED"/>
    <property type="match status" value="1"/>
</dbReference>
<dbReference type="Gene3D" id="3.90.780.10">
    <property type="entry name" value="5'-Nucleotidase, C-terminal domain"/>
    <property type="match status" value="1"/>
</dbReference>
<sequence>MLTKFFGVVALAASALAGLLTPTRGPLPWGDWNFIVSAVLYLCMINYFTSINRITHMKATTDIHGYVGGQGSNNQGQYSANFADFAVFVNGLKAQAEARNVELFVVDSGDHHDGTALSDDLNAQPVDGFLTEPVVEQVPYDILSIGNHEMYINGIIDYTAQNVSAFWGEKYLTGNTYITTNKTAAGVTGSIGQKFRKFTGSKGTSVTAFGFLYSAFAGSQGTHGYITKVSTEVTSQWFLDAVADAPDFFLLVGHVVLRNNATDLYTDWAAAVTAIRKVHATTPIVIFAGHNHIRDYQQPTKYGPNVYGLTAGRYMETVGWVALNKTAGAEVDRRYLDANVATYNYHLNQPEDTPLGNSSAYGQKILELIDVAAVDTDAQEILGTVPQDYYLTRVPWNDESSIFNVTAKLMQGTWQLPAPANPALFVINAGSLRLDLFAGPLTADAAFEASPFSDYLQVIPNIPFHAIANFSNNFEYFEANNLWKTYGRRDTITCNATVGYVTIDDLTTSGNLGDDTFHCPAAYNNNPNFGVYSPATFDSATPANQLWDIVFYDYIAEDVAGCLLWAYNISTPAAVGYNPADPTLKASDLFPMMAKKFWNNTTSTVSTSEASTFSLTASATSYVAPTAPVVSTTPAGYVAPGNLYSGASAVAATVAGVVVLALML</sequence>
<feature type="chain" id="PRO_5042273964" description="Calcineurin-like phosphoesterase domain-containing protein" evidence="2">
    <location>
        <begin position="18"/>
        <end position="664"/>
    </location>
</feature>
<comment type="caution">
    <text evidence="5">The sequence shown here is derived from an EMBL/GenBank/DDBJ whole genome shotgun (WGS) entry which is preliminary data.</text>
</comment>
<feature type="domain" description="Putative 5'-nucleotidase C-terminal" evidence="4">
    <location>
        <begin position="388"/>
        <end position="469"/>
    </location>
</feature>
<dbReference type="GO" id="GO:0005829">
    <property type="term" value="C:cytosol"/>
    <property type="evidence" value="ECO:0007669"/>
    <property type="project" value="TreeGrafter"/>
</dbReference>
<dbReference type="AlphaFoldDB" id="A0AAD5T827"/>
<feature type="transmembrane region" description="Helical" evidence="1">
    <location>
        <begin position="32"/>
        <end position="49"/>
    </location>
</feature>
<dbReference type="InterPro" id="IPR029052">
    <property type="entry name" value="Metallo-depent_PP-like"/>
</dbReference>
<feature type="transmembrane region" description="Helical" evidence="1">
    <location>
        <begin position="643"/>
        <end position="663"/>
    </location>
</feature>
<feature type="domain" description="Calcineurin-like phosphoesterase" evidence="3">
    <location>
        <begin position="59"/>
        <end position="293"/>
    </location>
</feature>
<accession>A0AAD5T827</accession>
<dbReference type="GO" id="GO:0009166">
    <property type="term" value="P:nucleotide catabolic process"/>
    <property type="evidence" value="ECO:0007669"/>
    <property type="project" value="InterPro"/>
</dbReference>
<evidence type="ECO:0000259" key="4">
    <source>
        <dbReference type="Pfam" id="PF21953"/>
    </source>
</evidence>
<dbReference type="Proteomes" id="UP001211907">
    <property type="component" value="Unassembled WGS sequence"/>
</dbReference>
<name>A0AAD5T827_9FUNG</name>
<keyword evidence="1" id="KW-0812">Transmembrane</keyword>
<dbReference type="Gene3D" id="3.60.21.10">
    <property type="match status" value="1"/>
</dbReference>
<evidence type="ECO:0000313" key="6">
    <source>
        <dbReference type="Proteomes" id="UP001211907"/>
    </source>
</evidence>
<evidence type="ECO:0008006" key="7">
    <source>
        <dbReference type="Google" id="ProtNLM"/>
    </source>
</evidence>
<evidence type="ECO:0000259" key="3">
    <source>
        <dbReference type="Pfam" id="PF00149"/>
    </source>
</evidence>
<dbReference type="InterPro" id="IPR004843">
    <property type="entry name" value="Calcineurin-like_PHP"/>
</dbReference>
<keyword evidence="1" id="KW-1133">Transmembrane helix</keyword>
<reference evidence="5" key="1">
    <citation type="submission" date="2020-05" db="EMBL/GenBank/DDBJ databases">
        <title>Phylogenomic resolution of chytrid fungi.</title>
        <authorList>
            <person name="Stajich J.E."/>
            <person name="Amses K."/>
            <person name="Simmons R."/>
            <person name="Seto K."/>
            <person name="Myers J."/>
            <person name="Bonds A."/>
            <person name="Quandt C.A."/>
            <person name="Barry K."/>
            <person name="Liu P."/>
            <person name="Grigoriev I."/>
            <person name="Longcore J.E."/>
            <person name="James T.Y."/>
        </authorList>
    </citation>
    <scope>NUCLEOTIDE SEQUENCE</scope>
    <source>
        <strain evidence="5">JEL0513</strain>
    </source>
</reference>